<dbReference type="GO" id="GO:0005783">
    <property type="term" value="C:endoplasmic reticulum"/>
    <property type="evidence" value="ECO:0007669"/>
    <property type="project" value="UniProtKB-SubCell"/>
</dbReference>
<name>A0A1S9DBS3_ASPOZ</name>
<sequence length="1266" mass="141272">MVSILDESAWGMSHKKLYYPHQPCVWFKWLAKDNNYCPPQGKINDSGFTVLQDAVHNPEVDIIFVHGLQGHPKKTWSAIKKADQDTPASKETKGGIRTWFSRLVRRRSGAKEAQADCKKNPRAYPKDLLSQERSCASARIMTCGYDSDIIKLVNTANFSTISGQAETLLNAVARVRQECQRRPLIFITHSLGRLMIRAALNSSRRKRARDLRAVAESVFAVIFFGTPHRGSGMAGFGEMVAHATSVLTMKPYNKNIVRALAENSEILTNIPSDYLNTEEDMAKLNRFESSTFQEGKGMTGVPGSQGKVVEDDSSEGGINDCNDHINRNQMDMCKFYGADDPEYEKVLGEIKRHLSRVRGQIDEQSYNVLMSLEEHGVSSNRRMELRQLLIKLLPLARSVIPLARRKMTKRFPANTVPCDQNQDIECKSRSHVPFCALIVIDGLDELKDPVTAGDAIAFLKELAINSDRSWSPFDPNPPDRSHIHYERAPSSHQEQDIASHHETSSTVGLGIRNARRRPASIHFVDGLEEVRPRGESRSPHLSEHATPRSHTSKTALLDSEVRCPHRDTIAQRWFRWVPMTILVLAVYATVWSGLYFFVACLKPRYGNYVGVDGKLAASTANLLSALFAKTIELAYVTVFVACLGQFLSRRALQKGSNGITISDMSMRTWIMQPGSMIVHWETLRYSALTFLGAMTLTATIIAMLYTTAAEALVSPKLLAGPHEDRTLRANVSTDFFNPYYMGINCQTPISNEEDPLYRGTTCLQMQHVGQAYHNYIAYLNGWSSMITNGKHASAVLEERPPPSGSIHDNTTVTGSWIDRSNMTELSLHYNRMVLNVTAAMPHAGVLAAAKDPVNGIKQPQNSSEGQFDMMVAAPCPAVNVLCVGMNASELKPLIYDMWPGKKFDVEKWSEQEKEVPKWPNSWLNRTVVDDIFGWGPKYGWRPPIFGMLPFENQTILNHSAPFGNTMYVLGKPPNATKIDYALCSMKAKKTPRCSVRYTASASGARFSTDCEKSDNPWQFDRFFPDAVDGNWSLDWKNIASEWGNSLSLNAGVNDGRASNARLLMQLTPSGYSLEPDLPSLAEALAVMAGNTLIMGTENATFLPYWNHSDASLSEPETQYFNATVSVIDYQSSGTEKWQNVFFPVLFLTFVTSVLCLGYLLSEKGRQLTDFTEPQNLFALAINSPATSRLEGACGAGPQGPQFKEKWFVGMEEDDEHYYIRTKAEEHTPLISAAKVSTESERPKSVSPALEEYRRLSTGQSVLGRLY</sequence>
<dbReference type="PANTHER" id="PTHR48182">
    <property type="entry name" value="PROTEIN SERAC1"/>
    <property type="match status" value="1"/>
</dbReference>
<evidence type="ECO:0000256" key="8">
    <source>
        <dbReference type="SAM" id="Phobius"/>
    </source>
</evidence>
<keyword evidence="8" id="KW-0812">Transmembrane</keyword>
<dbReference type="VEuPathDB" id="FungiDB:AO090701000624"/>
<evidence type="ECO:0000256" key="6">
    <source>
        <dbReference type="ARBA" id="ARBA00023136"/>
    </source>
</evidence>
<feature type="transmembrane region" description="Helical" evidence="8">
    <location>
        <begin position="685"/>
        <end position="705"/>
    </location>
</feature>
<feature type="region of interest" description="Disordered" evidence="7">
    <location>
        <begin position="469"/>
        <end position="507"/>
    </location>
</feature>
<evidence type="ECO:0000256" key="4">
    <source>
        <dbReference type="ARBA" id="ARBA00022824"/>
    </source>
</evidence>
<feature type="region of interest" description="Disordered" evidence="7">
    <location>
        <begin position="293"/>
        <end position="317"/>
    </location>
</feature>
<evidence type="ECO:0008006" key="11">
    <source>
        <dbReference type="Google" id="ProtNLM"/>
    </source>
</evidence>
<dbReference type="AlphaFoldDB" id="A0A1S9DBS3"/>
<evidence type="ECO:0000256" key="2">
    <source>
        <dbReference type="ARBA" id="ARBA00004240"/>
    </source>
</evidence>
<feature type="region of interest" description="Disordered" evidence="7">
    <location>
        <begin position="528"/>
        <end position="556"/>
    </location>
</feature>
<accession>A0A1S9DBS3</accession>
<dbReference type="Gene3D" id="3.40.50.1820">
    <property type="entry name" value="alpha/beta hydrolase"/>
    <property type="match status" value="1"/>
</dbReference>
<dbReference type="eggNOG" id="ENOG502SHT7">
    <property type="taxonomic scope" value="Eukaryota"/>
</dbReference>
<keyword evidence="6 8" id="KW-0472">Membrane</keyword>
<evidence type="ECO:0000313" key="9">
    <source>
        <dbReference type="EMBL" id="OOO06304.1"/>
    </source>
</evidence>
<evidence type="ECO:0000313" key="10">
    <source>
        <dbReference type="Proteomes" id="UP000190312"/>
    </source>
</evidence>
<keyword evidence="8" id="KW-1133">Transmembrane helix</keyword>
<keyword evidence="5" id="KW-0496">Mitochondrion</keyword>
<protein>
    <recommendedName>
        <fullName evidence="11">DUF676 domain-containing protein</fullName>
    </recommendedName>
</protein>
<dbReference type="SUPFAM" id="SSF53474">
    <property type="entry name" value="alpha/beta-Hydrolases"/>
    <property type="match status" value="1"/>
</dbReference>
<dbReference type="PANTHER" id="PTHR48182:SF2">
    <property type="entry name" value="PROTEIN SERAC1"/>
    <property type="match status" value="1"/>
</dbReference>
<feature type="compositionally biased region" description="Basic and acidic residues" evidence="7">
    <location>
        <begin position="477"/>
        <end position="503"/>
    </location>
</feature>
<comment type="caution">
    <text evidence="9">The sequence shown here is derived from an EMBL/GenBank/DDBJ whole genome shotgun (WGS) entry which is preliminary data.</text>
</comment>
<dbReference type="Proteomes" id="UP000190312">
    <property type="component" value="Unassembled WGS sequence"/>
</dbReference>
<dbReference type="InterPro" id="IPR029058">
    <property type="entry name" value="AB_hydrolase_fold"/>
</dbReference>
<evidence type="ECO:0000256" key="1">
    <source>
        <dbReference type="ARBA" id="ARBA00004173"/>
    </source>
</evidence>
<feature type="transmembrane region" description="Helical" evidence="8">
    <location>
        <begin position="573"/>
        <end position="598"/>
    </location>
</feature>
<evidence type="ECO:0000256" key="7">
    <source>
        <dbReference type="SAM" id="MobiDB-lite"/>
    </source>
</evidence>
<dbReference type="GO" id="GO:0016020">
    <property type="term" value="C:membrane"/>
    <property type="evidence" value="ECO:0007669"/>
    <property type="project" value="UniProtKB-SubCell"/>
</dbReference>
<keyword evidence="4" id="KW-0256">Endoplasmic reticulum</keyword>
<dbReference type="VEuPathDB" id="FungiDB:AO090701000625"/>
<reference evidence="9 10" key="1">
    <citation type="submission" date="2016-10" db="EMBL/GenBank/DDBJ databases">
        <title>Genome sequencing of Aspergillus oryzae BCC7051.</title>
        <authorList>
            <person name="Thammarongtham C."/>
            <person name="Vorapreeda T."/>
            <person name="Nookaew I."/>
            <person name="Srisuk T."/>
            <person name="Land M."/>
            <person name="Jeennor S."/>
            <person name="Laoteng K."/>
        </authorList>
    </citation>
    <scope>NUCLEOTIDE SEQUENCE [LARGE SCALE GENOMIC DNA]</scope>
    <source>
        <strain evidence="9 10">BCC7051</strain>
    </source>
</reference>
<gene>
    <name evidence="9" type="ORF">OAory_01019650</name>
</gene>
<dbReference type="OrthoDB" id="4721035at2759"/>
<evidence type="ECO:0000256" key="3">
    <source>
        <dbReference type="ARBA" id="ARBA00004370"/>
    </source>
</evidence>
<evidence type="ECO:0000256" key="5">
    <source>
        <dbReference type="ARBA" id="ARBA00023128"/>
    </source>
</evidence>
<dbReference type="InterPro" id="IPR052374">
    <property type="entry name" value="SERAC1"/>
</dbReference>
<organism evidence="9 10">
    <name type="scientific">Aspergillus oryzae</name>
    <name type="common">Yellow koji mold</name>
    <dbReference type="NCBI Taxonomy" id="5062"/>
    <lineage>
        <taxon>Eukaryota</taxon>
        <taxon>Fungi</taxon>
        <taxon>Dikarya</taxon>
        <taxon>Ascomycota</taxon>
        <taxon>Pezizomycotina</taxon>
        <taxon>Eurotiomycetes</taxon>
        <taxon>Eurotiomycetidae</taxon>
        <taxon>Eurotiales</taxon>
        <taxon>Aspergillaceae</taxon>
        <taxon>Aspergillus</taxon>
        <taxon>Aspergillus subgen. Circumdati</taxon>
    </lineage>
</organism>
<proteinExistence type="predicted"/>
<dbReference type="GO" id="GO:0005739">
    <property type="term" value="C:mitochondrion"/>
    <property type="evidence" value="ECO:0007669"/>
    <property type="project" value="UniProtKB-SubCell"/>
</dbReference>
<feature type="compositionally biased region" description="Basic and acidic residues" evidence="7">
    <location>
        <begin position="528"/>
        <end position="546"/>
    </location>
</feature>
<feature type="transmembrane region" description="Helical" evidence="8">
    <location>
        <begin position="1140"/>
        <end position="1160"/>
    </location>
</feature>
<comment type="subcellular location">
    <subcellularLocation>
        <location evidence="2">Endoplasmic reticulum</location>
    </subcellularLocation>
    <subcellularLocation>
        <location evidence="3">Membrane</location>
    </subcellularLocation>
    <subcellularLocation>
        <location evidence="1">Mitochondrion</location>
    </subcellularLocation>
</comment>
<dbReference type="EMBL" id="MKZY01000008">
    <property type="protein sequence ID" value="OOO06304.1"/>
    <property type="molecule type" value="Genomic_DNA"/>
</dbReference>